<accession>A0A9N8UX84</accession>
<proteinExistence type="predicted"/>
<gene>
    <name evidence="1" type="ORF">DEBURN_LOCUS675</name>
</gene>
<name>A0A9N8UX84_9GLOM</name>
<keyword evidence="2" id="KW-1185">Reference proteome</keyword>
<dbReference type="EMBL" id="CAJVPK010000024">
    <property type="protein sequence ID" value="CAG8434248.1"/>
    <property type="molecule type" value="Genomic_DNA"/>
</dbReference>
<dbReference type="AlphaFoldDB" id="A0A9N8UX84"/>
<dbReference type="Proteomes" id="UP000789706">
    <property type="component" value="Unassembled WGS sequence"/>
</dbReference>
<evidence type="ECO:0000313" key="2">
    <source>
        <dbReference type="Proteomes" id="UP000789706"/>
    </source>
</evidence>
<reference evidence="1" key="1">
    <citation type="submission" date="2021-06" db="EMBL/GenBank/DDBJ databases">
        <authorList>
            <person name="Kallberg Y."/>
            <person name="Tangrot J."/>
            <person name="Rosling A."/>
        </authorList>
    </citation>
    <scope>NUCLEOTIDE SEQUENCE</scope>
    <source>
        <strain evidence="1">AZ414A</strain>
    </source>
</reference>
<evidence type="ECO:0000313" key="1">
    <source>
        <dbReference type="EMBL" id="CAG8434248.1"/>
    </source>
</evidence>
<dbReference type="OrthoDB" id="2430682at2759"/>
<sequence>MCLDWNKAGNGYKFSLVHIYMKRQAIFISEIEDDKYLVHIYQDFKLQKHFQEILQMICGKIQVLFKTKLQEFCIPKCLPNEWNNFEIMKKINSEIKLLYPPEYEFSDCELGAWFSMLRAAGCPNITSWLRDESEYQF</sequence>
<comment type="caution">
    <text evidence="1">The sequence shown here is derived from an EMBL/GenBank/DDBJ whole genome shotgun (WGS) entry which is preliminary data.</text>
</comment>
<protein>
    <submittedName>
        <fullName evidence="1">3253_t:CDS:1</fullName>
    </submittedName>
</protein>
<organism evidence="1 2">
    <name type="scientific">Diversispora eburnea</name>
    <dbReference type="NCBI Taxonomy" id="1213867"/>
    <lineage>
        <taxon>Eukaryota</taxon>
        <taxon>Fungi</taxon>
        <taxon>Fungi incertae sedis</taxon>
        <taxon>Mucoromycota</taxon>
        <taxon>Glomeromycotina</taxon>
        <taxon>Glomeromycetes</taxon>
        <taxon>Diversisporales</taxon>
        <taxon>Diversisporaceae</taxon>
        <taxon>Diversispora</taxon>
    </lineage>
</organism>